<evidence type="ECO:0000313" key="3">
    <source>
        <dbReference type="EMBL" id="QED91586.1"/>
    </source>
</evidence>
<feature type="transmembrane region" description="Helical" evidence="1">
    <location>
        <begin position="83"/>
        <end position="105"/>
    </location>
</feature>
<feature type="transmembrane region" description="Helical" evidence="1">
    <location>
        <begin position="151"/>
        <end position="168"/>
    </location>
</feature>
<dbReference type="PROSITE" id="PS50056">
    <property type="entry name" value="TYR_PHOSPHATASE_2"/>
    <property type="match status" value="1"/>
</dbReference>
<feature type="transmembrane region" description="Helical" evidence="1">
    <location>
        <begin position="241"/>
        <end position="260"/>
    </location>
</feature>
<dbReference type="SUPFAM" id="SSF48317">
    <property type="entry name" value="Acid phosphatase/Vanadium-dependent haloperoxidase"/>
    <property type="match status" value="1"/>
</dbReference>
<keyword evidence="1" id="KW-0812">Transmembrane</keyword>
<dbReference type="Gene3D" id="1.20.144.10">
    <property type="entry name" value="Phosphatidic acid phosphatase type 2/haloperoxidase"/>
    <property type="match status" value="1"/>
</dbReference>
<evidence type="ECO:0000256" key="1">
    <source>
        <dbReference type="SAM" id="Phobius"/>
    </source>
</evidence>
<organism evidence="3 4">
    <name type="scientific">Eikenella exigua</name>
    <dbReference type="NCBI Taxonomy" id="2528037"/>
    <lineage>
        <taxon>Bacteria</taxon>
        <taxon>Pseudomonadati</taxon>
        <taxon>Pseudomonadota</taxon>
        <taxon>Betaproteobacteria</taxon>
        <taxon>Neisseriales</taxon>
        <taxon>Neisseriaceae</taxon>
        <taxon>Eikenella</taxon>
    </lineage>
</organism>
<proteinExistence type="predicted"/>
<evidence type="ECO:0000313" key="4">
    <source>
        <dbReference type="Proteomes" id="UP000326695"/>
    </source>
</evidence>
<feature type="transmembrane region" description="Helical" evidence="1">
    <location>
        <begin position="125"/>
        <end position="144"/>
    </location>
</feature>
<dbReference type="PANTHER" id="PTHR47216">
    <property type="match status" value="1"/>
</dbReference>
<feature type="domain" description="Tyrosine specific protein phosphatases" evidence="2">
    <location>
        <begin position="378"/>
        <end position="447"/>
    </location>
</feature>
<dbReference type="InterPro" id="IPR029021">
    <property type="entry name" value="Prot-tyrosine_phosphatase-like"/>
</dbReference>
<keyword evidence="1" id="KW-1133">Transmembrane helix</keyword>
<feature type="transmembrane region" description="Helical" evidence="1">
    <location>
        <begin position="12"/>
        <end position="29"/>
    </location>
</feature>
<reference evidence="4" key="1">
    <citation type="journal article" date="2019" name="J. Anim. Genet.">
        <title>Description and whole genome sequencing of Eikenella exigua sp. nov., isolated from brain abscess and blood.</title>
        <authorList>
            <person name="Stormo K.A."/>
            <person name="Nygaard R.M."/>
            <person name="Bruvold T.S."/>
            <person name="Dimmen G."/>
            <person name="Lindemann P.C."/>
            <person name="Jordal S."/>
            <person name="Kommedal O."/>
        </authorList>
    </citation>
    <scope>NUCLEOTIDE SEQUENCE [LARGE SCALE GENOMIC DNA]</scope>
    <source>
        <strain evidence="4">PXX</strain>
    </source>
</reference>
<dbReference type="CDD" id="cd14527">
    <property type="entry name" value="DSP_bac"/>
    <property type="match status" value="1"/>
</dbReference>
<feature type="transmembrane region" description="Helical" evidence="1">
    <location>
        <begin position="266"/>
        <end position="288"/>
    </location>
</feature>
<sequence>MKPTLKTSLFKLVLVGVLFYTSYGLSNHYAASLAYVPEIAFAWEHGIPFWAWTIVPYWSLNLVYAVTFFLCRDASEQNRYVARLVAAQIVATTCFMLFPLHFSWPKPPTDGLSGWLLDSLVAFDLPYNQAPSLHIALAVIVGAFYSRFPKIRLLLLLWQSLIALSVLTTYQHHFIDVPTGALLGWLVLWAIPQRGVSPFSERSLSVAQPDGQTSYLKTMSCEARLSFCKAKTSPETHSRKIKIAMLYLAGAVLSALPSFFGGAWLWTLWVSVSLSVVAFAYLTGNAAVLQKQADGKLSAAATVLLLPYLAGVRLNMAYWLRGKAKAARVRDDVLIGSVLGVSDDLPAVLDVCAEYPRPRYRGAYRALPLLDMVAPSENNLMQAASLLEELRRQHGKVLACCALGYGRSAAAVLTWLLAYGGCRDLAQATAELKQARPQMVLPPETATAVEAAAGYLKNFGADQKETP</sequence>
<dbReference type="KEGG" id="eex:EZJ17_02230"/>
<dbReference type="RefSeq" id="WP_151086059.1">
    <property type="nucleotide sequence ID" value="NZ_CP038018.1"/>
</dbReference>
<dbReference type="CDD" id="cd03386">
    <property type="entry name" value="PAP2_Aur1_like"/>
    <property type="match status" value="1"/>
</dbReference>
<dbReference type="SUPFAM" id="SSF52799">
    <property type="entry name" value="(Phosphotyrosine protein) phosphatases II"/>
    <property type="match status" value="1"/>
</dbReference>
<dbReference type="Gene3D" id="3.90.190.10">
    <property type="entry name" value="Protein tyrosine phosphatase superfamily"/>
    <property type="match status" value="1"/>
</dbReference>
<dbReference type="InterPro" id="IPR000387">
    <property type="entry name" value="Tyr_Pase_dom"/>
</dbReference>
<dbReference type="AlphaFoldDB" id="A0AAX1F686"/>
<keyword evidence="1" id="KW-0472">Membrane</keyword>
<dbReference type="EMBL" id="CP038018">
    <property type="protein sequence ID" value="QED91586.1"/>
    <property type="molecule type" value="Genomic_DNA"/>
</dbReference>
<keyword evidence="4" id="KW-1185">Reference proteome</keyword>
<gene>
    <name evidence="3" type="ORF">EZJ17_02230</name>
</gene>
<feature type="transmembrane region" description="Helical" evidence="1">
    <location>
        <begin position="49"/>
        <end position="71"/>
    </location>
</feature>
<dbReference type="PANTHER" id="PTHR47216:SF4">
    <property type="entry name" value="OS01G0859400 PROTEIN"/>
    <property type="match status" value="1"/>
</dbReference>
<protein>
    <submittedName>
        <fullName evidence="3">Phosphatase PAP2 family protein</fullName>
    </submittedName>
</protein>
<dbReference type="InterPro" id="IPR036938">
    <property type="entry name" value="PAP2/HPO_sf"/>
</dbReference>
<accession>A0AAX1F686</accession>
<dbReference type="Proteomes" id="UP000326695">
    <property type="component" value="Chromosome"/>
</dbReference>
<evidence type="ECO:0000259" key="2">
    <source>
        <dbReference type="PROSITE" id="PS50056"/>
    </source>
</evidence>
<name>A0AAX1F686_9NEIS</name>
<feature type="transmembrane region" description="Helical" evidence="1">
    <location>
        <begin position="300"/>
        <end position="320"/>
    </location>
</feature>